<gene>
    <name evidence="2" type="ORF">BYL167_LOCUS78395</name>
    <name evidence="1" type="ORF">GIL414_LOCUS22739</name>
</gene>
<sequence length="79" mass="9607">MEELKKMKIIPLQHQSRLVSIEEFSQRTILFPLNKKTPYAKYLKIVLEDTPMIDERLLDFIENKYPRRFDSIKRLLKDL</sequence>
<comment type="caution">
    <text evidence="2">The sequence shown here is derived from an EMBL/GenBank/DDBJ whole genome shotgun (WGS) entry which is preliminary data.</text>
</comment>
<accession>A0A8S3H793</accession>
<dbReference type="EMBL" id="CAJOBH010287680">
    <property type="protein sequence ID" value="CAF5177226.1"/>
    <property type="molecule type" value="Genomic_DNA"/>
</dbReference>
<name>A0A8S3H793_9BILA</name>
<dbReference type="EMBL" id="CAJOBJ010023383">
    <property type="protein sequence ID" value="CAF4228728.1"/>
    <property type="molecule type" value="Genomic_DNA"/>
</dbReference>
<dbReference type="Proteomes" id="UP000681720">
    <property type="component" value="Unassembled WGS sequence"/>
</dbReference>
<protein>
    <submittedName>
        <fullName evidence="2">Uncharacterized protein</fullName>
    </submittedName>
</protein>
<evidence type="ECO:0000313" key="3">
    <source>
        <dbReference type="Proteomes" id="UP000681967"/>
    </source>
</evidence>
<dbReference type="AlphaFoldDB" id="A0A8S3H793"/>
<reference evidence="2" key="1">
    <citation type="submission" date="2021-02" db="EMBL/GenBank/DDBJ databases">
        <authorList>
            <person name="Nowell W R."/>
        </authorList>
    </citation>
    <scope>NUCLEOTIDE SEQUENCE</scope>
</reference>
<feature type="non-terminal residue" evidence="2">
    <location>
        <position position="79"/>
    </location>
</feature>
<proteinExistence type="predicted"/>
<dbReference type="Proteomes" id="UP000681967">
    <property type="component" value="Unassembled WGS sequence"/>
</dbReference>
<organism evidence="2 3">
    <name type="scientific">Rotaria magnacalcarata</name>
    <dbReference type="NCBI Taxonomy" id="392030"/>
    <lineage>
        <taxon>Eukaryota</taxon>
        <taxon>Metazoa</taxon>
        <taxon>Spiralia</taxon>
        <taxon>Gnathifera</taxon>
        <taxon>Rotifera</taxon>
        <taxon>Eurotatoria</taxon>
        <taxon>Bdelloidea</taxon>
        <taxon>Philodinida</taxon>
        <taxon>Philodinidae</taxon>
        <taxon>Rotaria</taxon>
    </lineage>
</organism>
<feature type="non-terminal residue" evidence="2">
    <location>
        <position position="1"/>
    </location>
</feature>
<evidence type="ECO:0000313" key="1">
    <source>
        <dbReference type="EMBL" id="CAF4228728.1"/>
    </source>
</evidence>
<evidence type="ECO:0000313" key="2">
    <source>
        <dbReference type="EMBL" id="CAF5177226.1"/>
    </source>
</evidence>